<dbReference type="CDD" id="cd04301">
    <property type="entry name" value="NAT_SF"/>
    <property type="match status" value="1"/>
</dbReference>
<dbReference type="SUPFAM" id="SSF55729">
    <property type="entry name" value="Acyl-CoA N-acyltransferases (Nat)"/>
    <property type="match status" value="1"/>
</dbReference>
<organism evidence="4 5">
    <name type="scientific">Candidatus Gottesmanbacteria bacterium CG1_02_37_22</name>
    <dbReference type="NCBI Taxonomy" id="1805209"/>
    <lineage>
        <taxon>Bacteria</taxon>
        <taxon>Candidatus Gottesmaniibacteriota</taxon>
    </lineage>
</organism>
<protein>
    <submittedName>
        <fullName evidence="4">N-acetyltransferase</fullName>
    </submittedName>
</protein>
<name>A0A1J4TR59_9BACT</name>
<dbReference type="Pfam" id="PF00583">
    <property type="entry name" value="Acetyltransf_1"/>
    <property type="match status" value="1"/>
</dbReference>
<evidence type="ECO:0000313" key="4">
    <source>
        <dbReference type="EMBL" id="OIO14676.1"/>
    </source>
</evidence>
<dbReference type="Gene3D" id="3.40.630.30">
    <property type="match status" value="1"/>
</dbReference>
<dbReference type="PROSITE" id="PS51186">
    <property type="entry name" value="GNAT"/>
    <property type="match status" value="1"/>
</dbReference>
<accession>A0A1J4TR59</accession>
<dbReference type="InterPro" id="IPR016181">
    <property type="entry name" value="Acyl_CoA_acyltransferase"/>
</dbReference>
<dbReference type="PANTHER" id="PTHR43072">
    <property type="entry name" value="N-ACETYLTRANSFERASE"/>
    <property type="match status" value="1"/>
</dbReference>
<dbReference type="STRING" id="1805209.AUJ73_01850"/>
<dbReference type="EMBL" id="MNUY01000028">
    <property type="protein sequence ID" value="OIO14676.1"/>
    <property type="molecule type" value="Genomic_DNA"/>
</dbReference>
<dbReference type="PANTHER" id="PTHR43072:SF23">
    <property type="entry name" value="UPF0039 PROTEIN C11D3.02C"/>
    <property type="match status" value="1"/>
</dbReference>
<feature type="domain" description="N-acetyltransferase" evidence="3">
    <location>
        <begin position="3"/>
        <end position="157"/>
    </location>
</feature>
<evidence type="ECO:0000313" key="5">
    <source>
        <dbReference type="Proteomes" id="UP000183120"/>
    </source>
</evidence>
<dbReference type="GO" id="GO:0016747">
    <property type="term" value="F:acyltransferase activity, transferring groups other than amino-acyl groups"/>
    <property type="evidence" value="ECO:0007669"/>
    <property type="project" value="InterPro"/>
</dbReference>
<keyword evidence="2" id="KW-0012">Acyltransferase</keyword>
<dbReference type="InterPro" id="IPR000182">
    <property type="entry name" value="GNAT_dom"/>
</dbReference>
<keyword evidence="1 4" id="KW-0808">Transferase</keyword>
<dbReference type="Proteomes" id="UP000183120">
    <property type="component" value="Unassembled WGS sequence"/>
</dbReference>
<proteinExistence type="predicted"/>
<gene>
    <name evidence="4" type="ORF">AUJ73_01850</name>
</gene>
<evidence type="ECO:0000256" key="2">
    <source>
        <dbReference type="ARBA" id="ARBA00023315"/>
    </source>
</evidence>
<dbReference type="AlphaFoldDB" id="A0A1J4TR59"/>
<evidence type="ECO:0000256" key="1">
    <source>
        <dbReference type="ARBA" id="ARBA00022679"/>
    </source>
</evidence>
<reference evidence="4 5" key="1">
    <citation type="journal article" date="2016" name="Environ. Microbiol.">
        <title>Genomic resolution of a cold subsurface aquifer community provides metabolic insights for novel microbes adapted to high CO concentrations.</title>
        <authorList>
            <person name="Probst A.J."/>
            <person name="Castelle C.J."/>
            <person name="Singh A."/>
            <person name="Brown C.T."/>
            <person name="Anantharaman K."/>
            <person name="Sharon I."/>
            <person name="Hug L.A."/>
            <person name="Burstein D."/>
            <person name="Emerson J.B."/>
            <person name="Thomas B.C."/>
            <person name="Banfield J.F."/>
        </authorList>
    </citation>
    <scope>NUCLEOTIDE SEQUENCE [LARGE SCALE GENOMIC DNA]</scope>
    <source>
        <strain evidence="4">CG1_02_37_22</strain>
    </source>
</reference>
<evidence type="ECO:0000259" key="3">
    <source>
        <dbReference type="PROSITE" id="PS51186"/>
    </source>
</evidence>
<sequence length="170" mass="19617">MKYQIDKLTPKDWGQIIRIYLEGIKTGNATFEVEVPGFRKWDRSHIPNCRIVARYNDVILGYAVLSPVSSRCVYRGVAEVSIYIGEEYRRKGVGKQLLEKLISLSESKGYWTLQAGIFPENIASIKLHKKCGFREVGRREKIGKMKDGRWRDVILMERRSKITGTYIISS</sequence>
<comment type="caution">
    <text evidence="4">The sequence shown here is derived from an EMBL/GenBank/DDBJ whole genome shotgun (WGS) entry which is preliminary data.</text>
</comment>